<protein>
    <submittedName>
        <fullName evidence="1">Uncharacterized protein</fullName>
    </submittedName>
</protein>
<gene>
    <name evidence="1" type="ORF">BC008_37285</name>
</gene>
<dbReference type="OrthoDB" id="488616at2"/>
<dbReference type="AlphaFoldDB" id="A0A0V7ZC92"/>
<dbReference type="Proteomes" id="UP000053372">
    <property type="component" value="Unassembled WGS sequence"/>
</dbReference>
<name>A0A0V7ZC92_9CYAN</name>
<evidence type="ECO:0000313" key="1">
    <source>
        <dbReference type="EMBL" id="KST62107.1"/>
    </source>
</evidence>
<organism evidence="1 2">
    <name type="scientific">Mastigocoleus testarum BC008</name>
    <dbReference type="NCBI Taxonomy" id="371196"/>
    <lineage>
        <taxon>Bacteria</taxon>
        <taxon>Bacillati</taxon>
        <taxon>Cyanobacteriota</taxon>
        <taxon>Cyanophyceae</taxon>
        <taxon>Nostocales</taxon>
        <taxon>Hapalosiphonaceae</taxon>
        <taxon>Mastigocoleus</taxon>
    </lineage>
</organism>
<evidence type="ECO:0000313" key="2">
    <source>
        <dbReference type="Proteomes" id="UP000053372"/>
    </source>
</evidence>
<accession>A0A0V7ZC92</accession>
<comment type="caution">
    <text evidence="1">The sequence shown here is derived from an EMBL/GenBank/DDBJ whole genome shotgun (WGS) entry which is preliminary data.</text>
</comment>
<sequence length="70" mass="8482">MVPIRGSKLLRQKIHKLIDSLNEEELEEVWHFVYALYCDLYMIEAIEEVKNLQQPWNILSHEEAVRRLLF</sequence>
<keyword evidence="2" id="KW-1185">Reference proteome</keyword>
<dbReference type="RefSeq" id="WP_027841328.1">
    <property type="nucleotide sequence ID" value="NZ_LMTZ01000162.1"/>
</dbReference>
<reference evidence="1 2" key="1">
    <citation type="journal article" date="2015" name="Genome Announc.">
        <title>Draft Genome of the Euendolithic (true boring) Cyanobacterium Mastigocoleus testarum strain BC008.</title>
        <authorList>
            <person name="Guida B.S."/>
            <person name="Garcia-Pichel F."/>
        </authorList>
    </citation>
    <scope>NUCLEOTIDE SEQUENCE [LARGE SCALE GENOMIC DNA]</scope>
    <source>
        <strain evidence="1 2">BC008</strain>
    </source>
</reference>
<dbReference type="EMBL" id="LMTZ01000162">
    <property type="protein sequence ID" value="KST62107.1"/>
    <property type="molecule type" value="Genomic_DNA"/>
</dbReference>
<proteinExistence type="predicted"/>